<evidence type="ECO:0000256" key="5">
    <source>
        <dbReference type="ARBA" id="ARBA00021850"/>
    </source>
</evidence>
<dbReference type="Pfam" id="PF00266">
    <property type="entry name" value="Aminotran_5"/>
    <property type="match status" value="1"/>
</dbReference>
<dbReference type="GO" id="GO:0006534">
    <property type="term" value="P:cysteine metabolic process"/>
    <property type="evidence" value="ECO:0007669"/>
    <property type="project" value="InterPro"/>
</dbReference>
<dbReference type="InterPro" id="IPR015422">
    <property type="entry name" value="PyrdxlP-dep_Trfase_small"/>
</dbReference>
<keyword evidence="6" id="KW-0808">Transferase</keyword>
<name>A0A1Y1SFH6_9GAMM</name>
<accession>A0A1Y1SFH6</accession>
<dbReference type="InterPro" id="IPR015424">
    <property type="entry name" value="PyrdxlP-dep_Trfase"/>
</dbReference>
<evidence type="ECO:0000256" key="4">
    <source>
        <dbReference type="ARBA" id="ARBA00012239"/>
    </source>
</evidence>
<gene>
    <name evidence="10" type="ORF">ATO7_00885</name>
</gene>
<dbReference type="InterPro" id="IPR016454">
    <property type="entry name" value="Cysteine_dSase"/>
</dbReference>
<evidence type="ECO:0000256" key="3">
    <source>
        <dbReference type="ARBA" id="ARBA00010447"/>
    </source>
</evidence>
<evidence type="ECO:0000259" key="9">
    <source>
        <dbReference type="Pfam" id="PF00266"/>
    </source>
</evidence>
<dbReference type="InterPro" id="IPR000192">
    <property type="entry name" value="Aminotrans_V_dom"/>
</dbReference>
<dbReference type="Gene3D" id="3.40.640.10">
    <property type="entry name" value="Type I PLP-dependent aspartate aminotransferase-like (Major domain)"/>
    <property type="match status" value="1"/>
</dbReference>
<evidence type="ECO:0000256" key="2">
    <source>
        <dbReference type="ARBA" id="ARBA00002824"/>
    </source>
</evidence>
<dbReference type="SUPFAM" id="SSF53383">
    <property type="entry name" value="PLP-dependent transferases"/>
    <property type="match status" value="1"/>
</dbReference>
<dbReference type="GO" id="GO:0031071">
    <property type="term" value="F:cysteine desulfurase activity"/>
    <property type="evidence" value="ECO:0007669"/>
    <property type="project" value="UniProtKB-EC"/>
</dbReference>
<evidence type="ECO:0000256" key="6">
    <source>
        <dbReference type="ARBA" id="ARBA00022679"/>
    </source>
</evidence>
<dbReference type="STRING" id="1317117.ATO7_00885"/>
<evidence type="ECO:0000256" key="7">
    <source>
        <dbReference type="ARBA" id="ARBA00022898"/>
    </source>
</evidence>
<comment type="catalytic activity">
    <reaction evidence="8">
        <text>(sulfur carrier)-H + L-cysteine = (sulfur carrier)-SH + L-alanine</text>
        <dbReference type="Rhea" id="RHEA:43892"/>
        <dbReference type="Rhea" id="RHEA-COMP:14737"/>
        <dbReference type="Rhea" id="RHEA-COMP:14739"/>
        <dbReference type="ChEBI" id="CHEBI:29917"/>
        <dbReference type="ChEBI" id="CHEBI:35235"/>
        <dbReference type="ChEBI" id="CHEBI:57972"/>
        <dbReference type="ChEBI" id="CHEBI:64428"/>
        <dbReference type="EC" id="2.8.1.7"/>
    </reaction>
</comment>
<evidence type="ECO:0000256" key="8">
    <source>
        <dbReference type="ARBA" id="ARBA00050776"/>
    </source>
</evidence>
<evidence type="ECO:0000256" key="1">
    <source>
        <dbReference type="ARBA" id="ARBA00001933"/>
    </source>
</evidence>
<keyword evidence="7" id="KW-0663">Pyridoxal phosphate</keyword>
<dbReference type="PIRSF" id="PIRSF005572">
    <property type="entry name" value="NifS"/>
    <property type="match status" value="1"/>
</dbReference>
<dbReference type="CDD" id="cd06453">
    <property type="entry name" value="SufS_like"/>
    <property type="match status" value="1"/>
</dbReference>
<organism evidence="10 11">
    <name type="scientific">Oceanococcus atlanticus</name>
    <dbReference type="NCBI Taxonomy" id="1317117"/>
    <lineage>
        <taxon>Bacteria</taxon>
        <taxon>Pseudomonadati</taxon>
        <taxon>Pseudomonadota</taxon>
        <taxon>Gammaproteobacteria</taxon>
        <taxon>Chromatiales</taxon>
        <taxon>Oceanococcaceae</taxon>
        <taxon>Oceanococcus</taxon>
    </lineage>
</organism>
<dbReference type="EMBL" id="AQQV01000001">
    <property type="protein sequence ID" value="ORE88386.1"/>
    <property type="molecule type" value="Genomic_DNA"/>
</dbReference>
<dbReference type="Proteomes" id="UP000192342">
    <property type="component" value="Unassembled WGS sequence"/>
</dbReference>
<comment type="function">
    <text evidence="2">Catalyzes the removal of elemental sulfur and selenium atoms from L-cysteine, L-cystine, L-selenocysteine, and L-selenocystine to produce L-alanine.</text>
</comment>
<dbReference type="EC" id="2.8.1.7" evidence="4"/>
<dbReference type="OrthoDB" id="9808002at2"/>
<reference evidence="10 11" key="1">
    <citation type="submission" date="2013-04" db="EMBL/GenBank/DDBJ databases">
        <title>Oceanococcus atlanticus 22II-S10r2 Genome Sequencing.</title>
        <authorList>
            <person name="Lai Q."/>
            <person name="Li G."/>
            <person name="Shao Z."/>
        </authorList>
    </citation>
    <scope>NUCLEOTIDE SEQUENCE [LARGE SCALE GENOMIC DNA]</scope>
    <source>
        <strain evidence="10 11">22II-S10r2</strain>
    </source>
</reference>
<dbReference type="GO" id="GO:0030170">
    <property type="term" value="F:pyridoxal phosphate binding"/>
    <property type="evidence" value="ECO:0007669"/>
    <property type="project" value="InterPro"/>
</dbReference>
<dbReference type="InterPro" id="IPR010970">
    <property type="entry name" value="Cys_dSase_SufS"/>
</dbReference>
<dbReference type="PANTHER" id="PTHR43586:SF8">
    <property type="entry name" value="CYSTEINE DESULFURASE 1, CHLOROPLASTIC"/>
    <property type="match status" value="1"/>
</dbReference>
<dbReference type="NCBIfam" id="TIGR01979">
    <property type="entry name" value="sufS"/>
    <property type="match status" value="1"/>
</dbReference>
<evidence type="ECO:0000313" key="10">
    <source>
        <dbReference type="EMBL" id="ORE88386.1"/>
    </source>
</evidence>
<feature type="domain" description="Aminotransferase class V" evidence="9">
    <location>
        <begin position="26"/>
        <end position="394"/>
    </location>
</feature>
<comment type="cofactor">
    <cofactor evidence="1">
        <name>pyridoxal 5'-phosphate</name>
        <dbReference type="ChEBI" id="CHEBI:597326"/>
    </cofactor>
</comment>
<comment type="similarity">
    <text evidence="3">Belongs to the class-V pyridoxal-phosphate-dependent aminotransferase family. Csd subfamily.</text>
</comment>
<protein>
    <recommendedName>
        <fullName evidence="5">Probable cysteine desulfurase</fullName>
        <ecNumber evidence="4">2.8.1.7</ecNumber>
    </recommendedName>
</protein>
<keyword evidence="11" id="KW-1185">Reference proteome</keyword>
<dbReference type="RefSeq" id="WP_083559034.1">
    <property type="nucleotide sequence ID" value="NZ_AQQV01000001.1"/>
</dbReference>
<proteinExistence type="inferred from homology"/>
<dbReference type="PANTHER" id="PTHR43586">
    <property type="entry name" value="CYSTEINE DESULFURASE"/>
    <property type="match status" value="1"/>
</dbReference>
<dbReference type="Gene3D" id="3.90.1150.10">
    <property type="entry name" value="Aspartate Aminotransferase, domain 1"/>
    <property type="match status" value="1"/>
</dbReference>
<dbReference type="InterPro" id="IPR015421">
    <property type="entry name" value="PyrdxlP-dep_Trfase_major"/>
</dbReference>
<comment type="caution">
    <text evidence="10">The sequence shown here is derived from an EMBL/GenBank/DDBJ whole genome shotgun (WGS) entry which is preliminary data.</text>
</comment>
<evidence type="ECO:0000313" key="11">
    <source>
        <dbReference type="Proteomes" id="UP000192342"/>
    </source>
</evidence>
<sequence>MTNMIDALRARFPALQQQVNGQPLAYLDNAATTQKPDTVIQALLDYYRQDNANVHRAVHTLAGRATRDYEGARDRIAQFINAASRENVIFTRGTTEAINLVAYSWARHQLGEGDEILITELEHHSNIVPWQLICKETGAVLKAAPVKDSGELDMAALQGLLSSRTKLVAIGDASNAIGTINPVAEIITLAHKVGARVLVDAAQAMAHHSLDVQALDADFVAFSAHKMYGPTGFGVLYGKTEVLEQAQPWQGGGDMIETVTLEESTWNALPYRFEAGTPNIADAIATGAAVDFMQSLDLNAVAEHEQRLLQQATEGLNAVDGLRIIGTAPKKAAIVSFVMDTAHPQDIGTLLDENGIAVRTGHHCAMPLMARFDVPGTVRASFAAYNTAEEVERLIDSVHRIARLFA</sequence>
<dbReference type="AlphaFoldDB" id="A0A1Y1SFH6"/>